<dbReference type="PANTHER" id="PTHR36849">
    <property type="entry name" value="CYTOPLASMIC PROTEIN-RELATED"/>
    <property type="match status" value="1"/>
</dbReference>
<evidence type="ECO:0000313" key="1">
    <source>
        <dbReference type="EMBL" id="RIJ47177.1"/>
    </source>
</evidence>
<dbReference type="Proteomes" id="UP000265926">
    <property type="component" value="Unassembled WGS sequence"/>
</dbReference>
<accession>A0A399SYT9</accession>
<gene>
    <name evidence="1" type="ORF">D1614_15575</name>
</gene>
<reference evidence="1 2" key="1">
    <citation type="submission" date="2018-08" db="EMBL/GenBank/DDBJ databases">
        <title>Pallidiluteibacterium maritimus gen. nov., sp. nov., isolated from coastal sediment.</title>
        <authorList>
            <person name="Zhou L.Y."/>
        </authorList>
    </citation>
    <scope>NUCLEOTIDE SEQUENCE [LARGE SCALE GENOMIC DNA]</scope>
    <source>
        <strain evidence="1 2">XSD2</strain>
    </source>
</reference>
<dbReference type="PANTHER" id="PTHR36849:SF1">
    <property type="entry name" value="CYTOPLASMIC PROTEIN"/>
    <property type="match status" value="1"/>
</dbReference>
<keyword evidence="2" id="KW-1185">Reference proteome</keyword>
<dbReference type="InterPro" id="IPR052552">
    <property type="entry name" value="YeaO-like"/>
</dbReference>
<dbReference type="RefSeq" id="WP_119438895.1">
    <property type="nucleotide sequence ID" value="NZ_QWGR01000009.1"/>
</dbReference>
<dbReference type="Pfam" id="PF22752">
    <property type="entry name" value="DUF488-N3i"/>
    <property type="match status" value="1"/>
</dbReference>
<evidence type="ECO:0000313" key="2">
    <source>
        <dbReference type="Proteomes" id="UP000265926"/>
    </source>
</evidence>
<proteinExistence type="predicted"/>
<name>A0A399SYT9_9BACT</name>
<dbReference type="AlphaFoldDB" id="A0A399SYT9"/>
<dbReference type="OrthoDB" id="9790745at2"/>
<protein>
    <submittedName>
        <fullName evidence="1">DUF488 family protein</fullName>
    </submittedName>
</protein>
<comment type="caution">
    <text evidence="1">The sequence shown here is derived from an EMBL/GenBank/DDBJ whole genome shotgun (WGS) entry which is preliminary data.</text>
</comment>
<organism evidence="1 2">
    <name type="scientific">Maribellus luteus</name>
    <dbReference type="NCBI Taxonomy" id="2305463"/>
    <lineage>
        <taxon>Bacteria</taxon>
        <taxon>Pseudomonadati</taxon>
        <taxon>Bacteroidota</taxon>
        <taxon>Bacteroidia</taxon>
        <taxon>Marinilabiliales</taxon>
        <taxon>Prolixibacteraceae</taxon>
        <taxon>Maribellus</taxon>
    </lineage>
</organism>
<sequence>MIAIRRAYEQKSPDEVFSVFFDRLWPRGLKKQEAQWDLWMKEVAPSVELRKWFNHEIPRWEEFKLLYTRELKQKPQTLQELKKLELQHNQLTLVYAAKDRNHNHALVIKALLDCL</sequence>
<dbReference type="EMBL" id="QWGR01000009">
    <property type="protein sequence ID" value="RIJ47177.1"/>
    <property type="molecule type" value="Genomic_DNA"/>
</dbReference>